<sequence>MSWSEWAPWEELYRKWEKRIGRKKMVITWPSLKGLWQWLVRETERRNIDISTIDVESYLDPLLATDENKEILKTIMISPITEFESEELYAEAKAMLQEQVRTKYPEIL</sequence>
<evidence type="ECO:0000313" key="1">
    <source>
        <dbReference type="EMBL" id="GAI10350.1"/>
    </source>
</evidence>
<name>X1M6M3_9ZZZZ</name>
<proteinExistence type="predicted"/>
<comment type="caution">
    <text evidence="1">The sequence shown here is derived from an EMBL/GenBank/DDBJ whole genome shotgun (WGS) entry which is preliminary data.</text>
</comment>
<dbReference type="AlphaFoldDB" id="X1M6M3"/>
<gene>
    <name evidence="1" type="ORF">S06H3_08659</name>
</gene>
<feature type="non-terminal residue" evidence="1">
    <location>
        <position position="108"/>
    </location>
</feature>
<dbReference type="EMBL" id="BARV01003684">
    <property type="protein sequence ID" value="GAI10350.1"/>
    <property type="molecule type" value="Genomic_DNA"/>
</dbReference>
<protein>
    <submittedName>
        <fullName evidence="1">Uncharacterized protein</fullName>
    </submittedName>
</protein>
<reference evidence="1" key="1">
    <citation type="journal article" date="2014" name="Front. Microbiol.">
        <title>High frequency of phylogenetically diverse reductive dehalogenase-homologous genes in deep subseafloor sedimentary metagenomes.</title>
        <authorList>
            <person name="Kawai M."/>
            <person name="Futagami T."/>
            <person name="Toyoda A."/>
            <person name="Takaki Y."/>
            <person name="Nishi S."/>
            <person name="Hori S."/>
            <person name="Arai W."/>
            <person name="Tsubouchi T."/>
            <person name="Morono Y."/>
            <person name="Uchiyama I."/>
            <person name="Ito T."/>
            <person name="Fujiyama A."/>
            <person name="Inagaki F."/>
            <person name="Takami H."/>
        </authorList>
    </citation>
    <scope>NUCLEOTIDE SEQUENCE</scope>
    <source>
        <strain evidence="1">Expedition CK06-06</strain>
    </source>
</reference>
<accession>X1M6M3</accession>
<organism evidence="1">
    <name type="scientific">marine sediment metagenome</name>
    <dbReference type="NCBI Taxonomy" id="412755"/>
    <lineage>
        <taxon>unclassified sequences</taxon>
        <taxon>metagenomes</taxon>
        <taxon>ecological metagenomes</taxon>
    </lineage>
</organism>